<dbReference type="InterPro" id="IPR009594">
    <property type="entry name" value="Tscrpt_reg_HTH_AraC_N"/>
</dbReference>
<evidence type="ECO:0000256" key="1">
    <source>
        <dbReference type="ARBA" id="ARBA00023015"/>
    </source>
</evidence>
<evidence type="ECO:0000313" key="6">
    <source>
        <dbReference type="Proteomes" id="UP000262582"/>
    </source>
</evidence>
<keyword evidence="6" id="KW-1185">Reference proteome</keyword>
<dbReference type="SMART" id="SM00342">
    <property type="entry name" value="HTH_ARAC"/>
    <property type="match status" value="1"/>
</dbReference>
<dbReference type="InterPro" id="IPR018060">
    <property type="entry name" value="HTH_AraC"/>
</dbReference>
<evidence type="ECO:0000259" key="3">
    <source>
        <dbReference type="PROSITE" id="PS01124"/>
    </source>
</evidence>
<organism evidence="5 7">
    <name type="scientific">Arcobacter ellisii</name>
    <dbReference type="NCBI Taxonomy" id="913109"/>
    <lineage>
        <taxon>Bacteria</taxon>
        <taxon>Pseudomonadati</taxon>
        <taxon>Campylobacterota</taxon>
        <taxon>Epsilonproteobacteria</taxon>
        <taxon>Campylobacterales</taxon>
        <taxon>Arcobacteraceae</taxon>
        <taxon>Arcobacter</taxon>
    </lineage>
</organism>
<reference evidence="5 7" key="1">
    <citation type="submission" date="2017-09" db="EMBL/GenBank/DDBJ databases">
        <title>Genomics of the genus Arcobacter.</title>
        <authorList>
            <person name="Perez-Cataluna A."/>
            <person name="Figueras M.J."/>
            <person name="Salas-Masso N."/>
        </authorList>
    </citation>
    <scope>NUCLEOTIDE SEQUENCE [LARGE SCALE GENOMIC DNA]</scope>
    <source>
        <strain evidence="5 7">CECT 7837</strain>
    </source>
</reference>
<proteinExistence type="predicted"/>
<evidence type="ECO:0000313" key="7">
    <source>
        <dbReference type="Proteomes" id="UP000290588"/>
    </source>
</evidence>
<dbReference type="GO" id="GO:0043565">
    <property type="term" value="F:sequence-specific DNA binding"/>
    <property type="evidence" value="ECO:0007669"/>
    <property type="project" value="InterPro"/>
</dbReference>
<dbReference type="Proteomes" id="UP000262582">
    <property type="component" value="Chromosome"/>
</dbReference>
<reference evidence="4 6" key="2">
    <citation type="submission" date="2018-08" db="EMBL/GenBank/DDBJ databases">
        <title>Complete genome of the Arcobacter ellisii type strain LMG 26155.</title>
        <authorList>
            <person name="Miller W.G."/>
            <person name="Yee E."/>
            <person name="Bono J.L."/>
        </authorList>
    </citation>
    <scope>NUCLEOTIDE SEQUENCE [LARGE SCALE GENOMIC DNA]</scope>
    <source>
        <strain evidence="4 6">LMG 26155</strain>
    </source>
</reference>
<protein>
    <submittedName>
        <fullName evidence="5">AraC family transcriptional regulator</fullName>
    </submittedName>
    <submittedName>
        <fullName evidence="4">Transcriptional regulator, AraC family</fullName>
    </submittedName>
</protein>
<dbReference type="EMBL" id="CP032097">
    <property type="protein sequence ID" value="AXX95179.1"/>
    <property type="molecule type" value="Genomic_DNA"/>
</dbReference>
<dbReference type="PROSITE" id="PS01124">
    <property type="entry name" value="HTH_ARAC_FAMILY_2"/>
    <property type="match status" value="1"/>
</dbReference>
<feature type="domain" description="HTH araC/xylS-type" evidence="3">
    <location>
        <begin position="200"/>
        <end position="298"/>
    </location>
</feature>
<gene>
    <name evidence="4" type="ORF">AELL_1521</name>
    <name evidence="5" type="ORF">CP962_09175</name>
</gene>
<name>A0A347U8K1_9BACT</name>
<dbReference type="PANTHER" id="PTHR43436">
    <property type="entry name" value="ARAC-FAMILY TRANSCRIPTIONAL REGULATOR"/>
    <property type="match status" value="1"/>
</dbReference>
<dbReference type="RefSeq" id="WP_118917363.1">
    <property type="nucleotide sequence ID" value="NZ_CP032097.1"/>
</dbReference>
<evidence type="ECO:0000256" key="2">
    <source>
        <dbReference type="ARBA" id="ARBA00023163"/>
    </source>
</evidence>
<dbReference type="EMBL" id="NXIG01000008">
    <property type="protein sequence ID" value="RXI30167.1"/>
    <property type="molecule type" value="Genomic_DNA"/>
</dbReference>
<dbReference type="Pfam" id="PF12833">
    <property type="entry name" value="HTH_18"/>
    <property type="match status" value="1"/>
</dbReference>
<dbReference type="Proteomes" id="UP000290588">
    <property type="component" value="Unassembled WGS sequence"/>
</dbReference>
<sequence>MESLIKQFQLNILELIKQKYTYTINGEIQTEIPSLDFYFSKELTEFNTVIYEPSLCIILQGSKAVGFGEELYSYGSKKYLLSSAHIPAKVKILEASFEKPYISFRIKFSMEDIYDVIKNINPKKLAFNSKSEKALFFDDISEKLYEPINRLINLLNREKEEMNYLYPLVIKEILFILINDKSGYFLNKFAMQGTVSNKIVKVISEIKDNFNEKLSVKELADLIDMSEASFYQNFKTITSMSPIQFQKKIRLEEAKLMLLNQNIEASAVAFAVGYESPSQFSREYSRMFGMSPKAHSEFLKTQTI</sequence>
<dbReference type="Pfam" id="PF06719">
    <property type="entry name" value="AraC_N"/>
    <property type="match status" value="1"/>
</dbReference>
<dbReference type="PANTHER" id="PTHR43436:SF1">
    <property type="entry name" value="TRANSCRIPTIONAL REGULATORY PROTEIN"/>
    <property type="match status" value="1"/>
</dbReference>
<evidence type="ECO:0000313" key="5">
    <source>
        <dbReference type="EMBL" id="RXI30167.1"/>
    </source>
</evidence>
<dbReference type="Gene3D" id="1.10.10.60">
    <property type="entry name" value="Homeodomain-like"/>
    <property type="match status" value="1"/>
</dbReference>
<dbReference type="SUPFAM" id="SSF46689">
    <property type="entry name" value="Homeodomain-like"/>
    <property type="match status" value="2"/>
</dbReference>
<keyword evidence="1" id="KW-0805">Transcription regulation</keyword>
<dbReference type="OrthoDB" id="9802263at2"/>
<evidence type="ECO:0000313" key="4">
    <source>
        <dbReference type="EMBL" id="AXX95179.1"/>
    </source>
</evidence>
<dbReference type="GO" id="GO:0003700">
    <property type="term" value="F:DNA-binding transcription factor activity"/>
    <property type="evidence" value="ECO:0007669"/>
    <property type="project" value="InterPro"/>
</dbReference>
<dbReference type="InterPro" id="IPR009057">
    <property type="entry name" value="Homeodomain-like_sf"/>
</dbReference>
<keyword evidence="2" id="KW-0804">Transcription</keyword>
<dbReference type="KEGG" id="aell:AELL_1521"/>
<accession>A0A347U8K1</accession>
<dbReference type="AlphaFoldDB" id="A0A347U8K1"/>